<name>A0A0F9EMS0_9ZZZZ</name>
<protein>
    <recommendedName>
        <fullName evidence="2">DUF2321 domain-containing protein</fullName>
    </recommendedName>
</protein>
<gene>
    <name evidence="1" type="ORF">LCGC14_2347670</name>
</gene>
<dbReference type="EMBL" id="LAZR01034111">
    <property type="protein sequence ID" value="KKL46225.1"/>
    <property type="molecule type" value="Genomic_DNA"/>
</dbReference>
<evidence type="ECO:0000313" key="1">
    <source>
        <dbReference type="EMBL" id="KKL46225.1"/>
    </source>
</evidence>
<evidence type="ECO:0008006" key="2">
    <source>
        <dbReference type="Google" id="ProtNLM"/>
    </source>
</evidence>
<dbReference type="AlphaFoldDB" id="A0A0F9EMS0"/>
<organism evidence="1">
    <name type="scientific">marine sediment metagenome</name>
    <dbReference type="NCBI Taxonomy" id="412755"/>
    <lineage>
        <taxon>unclassified sequences</taxon>
        <taxon>metagenomes</taxon>
        <taxon>ecological metagenomes</taxon>
    </lineage>
</organism>
<proteinExistence type="predicted"/>
<reference evidence="1" key="1">
    <citation type="journal article" date="2015" name="Nature">
        <title>Complex archaea that bridge the gap between prokaryotes and eukaryotes.</title>
        <authorList>
            <person name="Spang A."/>
            <person name="Saw J.H."/>
            <person name="Jorgensen S.L."/>
            <person name="Zaremba-Niedzwiedzka K."/>
            <person name="Martijn J."/>
            <person name="Lind A.E."/>
            <person name="van Eijk R."/>
            <person name="Schleper C."/>
            <person name="Guy L."/>
            <person name="Ettema T.J."/>
        </authorList>
    </citation>
    <scope>NUCLEOTIDE SEQUENCE</scope>
</reference>
<dbReference type="Pfam" id="PF10083">
    <property type="entry name" value="DUF2321"/>
    <property type="match status" value="1"/>
</dbReference>
<comment type="caution">
    <text evidence="1">The sequence shown here is derived from an EMBL/GenBank/DDBJ whole genome shotgun (WGS) entry which is preliminary data.</text>
</comment>
<dbReference type="InterPro" id="IPR016891">
    <property type="entry name" value="DUF2321"/>
</dbReference>
<sequence length="163" mass="18021">MVEEGYDTAQVCRNGHVVNDMAATYPDYNQEFCETCGEATITACPQCNSPIRGHYHARGVFDGPEYHPPAYCHNCGKPFPWAERALQAAIEMAIESGDLDADEQQQFRESVQEVAQDTPTAQLAGSRIARLLKKMGRVTGSAIRDILVDIASESAKKMIWPDK</sequence>
<accession>A0A0F9EMS0</accession>